<sequence>MPLQKLQFAPGIQHDGSRYASSGSWSDADKVRFRAGAPEKIGGWQQATLAQFQGTCRQLFAFSDLAGSYYLGIGTNLKYYIERGGSMYDITPIRATIVQSNPFTTTNASTNVLVTIPNHGADIGDFVTFSGASAVGGLTLNGEYQITNVPTSATFNITAASAATSSATGGGSVTAVFQINTGPNETLYGNGWGAGTWGGILPTSSVTFTGSISGTTLTVTAVVSGTLAVGQLITGTGVSASPPGSLATYITALGTGTGATGTYVVGVSQTVSSTSMNALTGTGWGSASNTQVSGTRLRLWSNDNYGQDLIINPRDAAIYYWANSGGLGTRAVLLSSLVGAADVPAIARQIIVSDLDRKVIAFGCTDIVTGVQDRLLIRWSDTESPAVWTPTETNSAGGIRIPTGSEFMVAMETKQETLVWTDDSVHSLRYIGPPFEYSIARIGITSLVAPNATVAANDVVFWMGQNGFFQWDGRLGGLPCSVKDYVFNDINLNQAEKITAGSNMSYNEVWWFYPSADSNENDRYVAYNYNERVWFVGSIVRTAWIDRSIEDYPRAAATDGYIYFHEIGQDDGSTNPYSPIVAYIESAPVEIGQGEQFGFVWRMIPDLDFRNSSAQSPVVDFILETQDFSGSNFSQTANNNTTLTATLPIAQFTNQTYFRLRGRMLTLKVRSDGVGVAWRLGVPRIDIRPDGRR</sequence>
<dbReference type="EMBL" id="LR797245">
    <property type="protein sequence ID" value="CAB4196365.1"/>
    <property type="molecule type" value="Genomic_DNA"/>
</dbReference>
<dbReference type="EMBL" id="LR797379">
    <property type="protein sequence ID" value="CAB4211771.1"/>
    <property type="molecule type" value="Genomic_DNA"/>
</dbReference>
<reference evidence="3" key="1">
    <citation type="submission" date="2020-05" db="EMBL/GenBank/DDBJ databases">
        <authorList>
            <person name="Chiriac C."/>
            <person name="Salcher M."/>
            <person name="Ghai R."/>
            <person name="Kavagutti S V."/>
        </authorList>
    </citation>
    <scope>NUCLEOTIDE SEQUENCE</scope>
</reference>
<dbReference type="InterPro" id="IPR023366">
    <property type="entry name" value="ATP_synth_asu-like_sf"/>
</dbReference>
<dbReference type="Gene3D" id="2.40.30.20">
    <property type="match status" value="1"/>
</dbReference>
<proteinExistence type="predicted"/>
<evidence type="ECO:0000313" key="1">
    <source>
        <dbReference type="EMBL" id="CAB4169714.1"/>
    </source>
</evidence>
<protein>
    <recommendedName>
        <fullName evidence="5">Bacteriophage P22, Gp10, DNA-stabilising</fullName>
    </recommendedName>
</protein>
<evidence type="ECO:0008006" key="5">
    <source>
        <dbReference type="Google" id="ProtNLM"/>
    </source>
</evidence>
<evidence type="ECO:0000313" key="4">
    <source>
        <dbReference type="EMBL" id="CAB4211771.1"/>
    </source>
</evidence>
<evidence type="ECO:0000313" key="2">
    <source>
        <dbReference type="EMBL" id="CAB4180969.1"/>
    </source>
</evidence>
<evidence type="ECO:0000313" key="3">
    <source>
        <dbReference type="EMBL" id="CAB4196365.1"/>
    </source>
</evidence>
<dbReference type="EMBL" id="LR796842">
    <property type="protein sequence ID" value="CAB4169714.1"/>
    <property type="molecule type" value="Genomic_DNA"/>
</dbReference>
<organism evidence="3">
    <name type="scientific">uncultured Caudovirales phage</name>
    <dbReference type="NCBI Taxonomy" id="2100421"/>
    <lineage>
        <taxon>Viruses</taxon>
        <taxon>Duplodnaviria</taxon>
        <taxon>Heunggongvirae</taxon>
        <taxon>Uroviricota</taxon>
        <taxon>Caudoviricetes</taxon>
        <taxon>Peduoviridae</taxon>
        <taxon>Maltschvirus</taxon>
        <taxon>Maltschvirus maltsch</taxon>
    </lineage>
</organism>
<name>A0A6J5RVR0_9CAUD</name>
<accession>A0A6J5RVR0</accession>
<dbReference type="EMBL" id="LR797017">
    <property type="protein sequence ID" value="CAB4180969.1"/>
    <property type="molecule type" value="Genomic_DNA"/>
</dbReference>
<gene>
    <name evidence="2" type="ORF">UFOVP1070_7</name>
    <name evidence="3" type="ORF">UFOVP1302_77</name>
    <name evidence="4" type="ORF">UFOVP1416_35</name>
    <name evidence="1" type="ORF">UFOVP895_80</name>
</gene>